<dbReference type="InterPro" id="IPR011989">
    <property type="entry name" value="ARM-like"/>
</dbReference>
<dbReference type="InterPro" id="IPR016024">
    <property type="entry name" value="ARM-type_fold"/>
</dbReference>
<evidence type="ECO:0000313" key="3">
    <source>
        <dbReference type="Proteomes" id="UP000541444"/>
    </source>
</evidence>
<organism evidence="2 3">
    <name type="scientific">Kingdonia uniflora</name>
    <dbReference type="NCBI Taxonomy" id="39325"/>
    <lineage>
        <taxon>Eukaryota</taxon>
        <taxon>Viridiplantae</taxon>
        <taxon>Streptophyta</taxon>
        <taxon>Embryophyta</taxon>
        <taxon>Tracheophyta</taxon>
        <taxon>Spermatophyta</taxon>
        <taxon>Magnoliopsida</taxon>
        <taxon>Ranunculales</taxon>
        <taxon>Circaeasteraceae</taxon>
        <taxon>Kingdonia</taxon>
    </lineage>
</organism>
<name>A0A7J7MSH6_9MAGN</name>
<protein>
    <recommendedName>
        <fullName evidence="1">Symplekin/Pta1 N-terminal domain-containing protein</fullName>
    </recommendedName>
</protein>
<keyword evidence="3" id="KW-1185">Reference proteome</keyword>
<dbReference type="Pfam" id="PF11935">
    <property type="entry name" value="SYMPK_PTA1_N"/>
    <property type="match status" value="1"/>
</dbReference>
<dbReference type="Proteomes" id="UP000541444">
    <property type="component" value="Unassembled WGS sequence"/>
</dbReference>
<accession>A0A7J7MSH6</accession>
<reference evidence="2 3" key="1">
    <citation type="journal article" date="2020" name="IScience">
        <title>Genome Sequencing of the Endangered Kingdonia uniflora (Circaeasteraceae, Ranunculales) Reveals Potential Mechanisms of Evolutionary Specialization.</title>
        <authorList>
            <person name="Sun Y."/>
            <person name="Deng T."/>
            <person name="Zhang A."/>
            <person name="Moore M.J."/>
            <person name="Landis J.B."/>
            <person name="Lin N."/>
            <person name="Zhang H."/>
            <person name="Zhang X."/>
            <person name="Huang J."/>
            <person name="Zhang X."/>
            <person name="Sun H."/>
            <person name="Wang H."/>
        </authorList>
    </citation>
    <scope>NUCLEOTIDE SEQUENCE [LARGE SCALE GENOMIC DNA]</scope>
    <source>
        <strain evidence="2">TB1705</strain>
        <tissue evidence="2">Leaf</tissue>
    </source>
</reference>
<evidence type="ECO:0000259" key="1">
    <source>
        <dbReference type="Pfam" id="PF11935"/>
    </source>
</evidence>
<feature type="domain" description="Symplekin/Pta1 N-terminal" evidence="1">
    <location>
        <begin position="99"/>
        <end position="240"/>
    </location>
</feature>
<dbReference type="PANTHER" id="PTHR47184">
    <property type="entry name" value="PHOSPHATIDYLINOSITOL 3-AND 4-KINASE FAMILY PROTEIN-RELATED"/>
    <property type="match status" value="1"/>
</dbReference>
<sequence length="241" mass="26633">MAGSTREQTLSLLSTAKNHGDLAVKLSSLKQVKEILVSVDPSFAAELLPYVIELHMSPESLVRRFVVELMEEIGVKVMEQSSLFVPVLLTLLKDDVSFVVRQTIVSSTNFFCSVLKQMALQFRQCGKVERSCEELWMWMIKLKDAIHGIALTPGSIGTRLLAIKFLEIHILLVTPDVNDSESSNKAGNGRTFDKSWVADGHPILDAALLTLEAKRSLNLLLDTLQSANILCGSLIIAVVNW</sequence>
<dbReference type="PANTHER" id="PTHR47184:SF3">
    <property type="entry name" value="PHOSPHATIDYLINOSITOL 3-AND 4-KINASE FAMILY PROTEIN-RELATED"/>
    <property type="match status" value="1"/>
</dbReference>
<dbReference type="AlphaFoldDB" id="A0A7J7MSH6"/>
<proteinExistence type="predicted"/>
<evidence type="ECO:0000313" key="2">
    <source>
        <dbReference type="EMBL" id="KAF6157889.1"/>
    </source>
</evidence>
<comment type="caution">
    <text evidence="2">The sequence shown here is derived from an EMBL/GenBank/DDBJ whole genome shotgun (WGS) entry which is preliminary data.</text>
</comment>
<dbReference type="Gene3D" id="1.25.10.10">
    <property type="entry name" value="Leucine-rich Repeat Variant"/>
    <property type="match status" value="1"/>
</dbReference>
<dbReference type="OrthoDB" id="1923263at2759"/>
<dbReference type="SUPFAM" id="SSF48371">
    <property type="entry name" value="ARM repeat"/>
    <property type="match status" value="1"/>
</dbReference>
<dbReference type="EMBL" id="JACGCM010001245">
    <property type="protein sequence ID" value="KAF6157889.1"/>
    <property type="molecule type" value="Genomic_DNA"/>
</dbReference>
<gene>
    <name evidence="2" type="ORF">GIB67_015205</name>
</gene>
<dbReference type="InterPro" id="IPR032460">
    <property type="entry name" value="Symplekin/Pta1_N"/>
</dbReference>